<evidence type="ECO:0000256" key="5">
    <source>
        <dbReference type="ARBA" id="ARBA00037847"/>
    </source>
</evidence>
<keyword evidence="4 6" id="KW-0735">Signal-anchor</keyword>
<keyword evidence="6" id="KW-0808">Transferase</keyword>
<dbReference type="EC" id="2.1.1.-" evidence="6"/>
<dbReference type="STRING" id="13333.W1PQ41"/>
<accession>W1PQ41</accession>
<evidence type="ECO:0000256" key="6">
    <source>
        <dbReference type="RuleBase" id="RU366043"/>
    </source>
</evidence>
<organism evidence="7 8">
    <name type="scientific">Amborella trichopoda</name>
    <dbReference type="NCBI Taxonomy" id="13333"/>
    <lineage>
        <taxon>Eukaryota</taxon>
        <taxon>Viridiplantae</taxon>
        <taxon>Streptophyta</taxon>
        <taxon>Embryophyta</taxon>
        <taxon>Tracheophyta</taxon>
        <taxon>Spermatophyta</taxon>
        <taxon>Magnoliopsida</taxon>
        <taxon>Amborellales</taxon>
        <taxon>Amborellaceae</taxon>
        <taxon>Amborella</taxon>
    </lineage>
</organism>
<dbReference type="AlphaFoldDB" id="W1PQ41"/>
<gene>
    <name evidence="7" type="ORF">AMTR_s00149p00099790</name>
</gene>
<evidence type="ECO:0000256" key="1">
    <source>
        <dbReference type="ARBA" id="ARBA00004606"/>
    </source>
</evidence>
<reference evidence="8" key="1">
    <citation type="journal article" date="2013" name="Science">
        <title>The Amborella genome and the evolution of flowering plants.</title>
        <authorList>
            <consortium name="Amborella Genome Project"/>
        </authorList>
    </citation>
    <scope>NUCLEOTIDE SEQUENCE [LARGE SCALE GENOMIC DNA]</scope>
</reference>
<evidence type="ECO:0000256" key="3">
    <source>
        <dbReference type="ARBA" id="ARBA00022603"/>
    </source>
</evidence>
<sequence length="592" mass="67409">MKYETSKRLKYLGFFVLGVTCFFLGRFWKSGNPEDFVFRSGDFRKITEPGFSIVNSSYETGSDSSGGANDSVSYVVRNGKDDAGRIELCGPHMVNYVPCRDNFHGVKKILSVSRGKSFDRYCPSESNLWFCLVPSPINYKLPLPWPESLSEVWIGNFPPSTLVRDGIKRNFFTQNKEKLRVQDDTQAHELSKYLSKIHPNVTPGVHIKIILDVGSGLGRIGAAFHNVSSLHIAPKDFHRDGVQLSLERGIPSMLASFAMHRLPFPSEAFDMVYCSACDVEWTRDGGILLLEANRIIRGAGYFLLKIEVKKEEEHNFWSDVENLSKQLCWTLINKMENVALWKKPSDNKCYLTRGTGAQPPLCDAMENQDDVWYVPLKSCIPKLRERVRSISVRNRYKSLDVPERLQNVELDAYVPRVEAFLAEKFYWKMAVQSYIDELGWRKLQFRNVMDMRANFGGFAAALAASDMKCWIINVIPVSGPNTLPLIYDQGLIGAVHDWCEPFDTYPRTYDLLHASGIFSTEDKRCGIITILLEMDRILRPGGHAYIRDSVSLLVRVEALTKLIGWRTEIIDINEGVYGKSKILHCQKLLLHF</sequence>
<dbReference type="Pfam" id="PF03141">
    <property type="entry name" value="Methyltransf_29"/>
    <property type="match status" value="1"/>
</dbReference>
<dbReference type="InterPro" id="IPR004159">
    <property type="entry name" value="Put_SAM_MeTrfase"/>
</dbReference>
<dbReference type="PANTHER" id="PTHR10108:SF979">
    <property type="entry name" value="METHYLTRANSFERASE PMT11-RELATED"/>
    <property type="match status" value="1"/>
</dbReference>
<dbReference type="EMBL" id="KI393016">
    <property type="protein sequence ID" value="ERN09320.1"/>
    <property type="molecule type" value="Genomic_DNA"/>
</dbReference>
<dbReference type="SUPFAM" id="SSF53335">
    <property type="entry name" value="S-adenosyl-L-methionine-dependent methyltransferases"/>
    <property type="match status" value="2"/>
</dbReference>
<keyword evidence="6" id="KW-0325">Glycoprotein</keyword>
<proteinExistence type="inferred from homology"/>
<keyword evidence="6" id="KW-1133">Transmembrane helix</keyword>
<dbReference type="GO" id="GO:0016020">
    <property type="term" value="C:membrane"/>
    <property type="evidence" value="ECO:0007669"/>
    <property type="project" value="UniProtKB-SubCell"/>
</dbReference>
<evidence type="ECO:0000313" key="7">
    <source>
        <dbReference type="EMBL" id="ERN09320.1"/>
    </source>
</evidence>
<evidence type="ECO:0000256" key="2">
    <source>
        <dbReference type="ARBA" id="ARBA00008361"/>
    </source>
</evidence>
<dbReference type="PANTHER" id="PTHR10108">
    <property type="entry name" value="SAM-DEPENDENT METHYLTRANSFERASE"/>
    <property type="match status" value="1"/>
</dbReference>
<name>W1PQ41_AMBTC</name>
<protein>
    <recommendedName>
        <fullName evidence="6">Methyltransferase</fullName>
        <ecNumber evidence="6">2.1.1.-</ecNumber>
    </recommendedName>
</protein>
<keyword evidence="3 6" id="KW-0489">Methyltransferase</keyword>
<dbReference type="Gene3D" id="3.40.50.150">
    <property type="entry name" value="Vaccinia Virus protein VP39"/>
    <property type="match status" value="1"/>
</dbReference>
<dbReference type="HOGENOM" id="CLU_010485_2_4_1"/>
<dbReference type="GO" id="GO:0012505">
    <property type="term" value="C:endomembrane system"/>
    <property type="evidence" value="ECO:0007669"/>
    <property type="project" value="UniProtKB-SubCell"/>
</dbReference>
<keyword evidence="6" id="KW-0812">Transmembrane</keyword>
<keyword evidence="8" id="KW-1185">Reference proteome</keyword>
<comment type="similarity">
    <text evidence="2 6">Belongs to the methyltransferase superfamily.</text>
</comment>
<dbReference type="GO" id="GO:0008168">
    <property type="term" value="F:methyltransferase activity"/>
    <property type="evidence" value="ECO:0007669"/>
    <property type="project" value="UniProtKB-UniRule"/>
</dbReference>
<dbReference type="GO" id="GO:0032259">
    <property type="term" value="P:methylation"/>
    <property type="evidence" value="ECO:0007669"/>
    <property type="project" value="UniProtKB-KW"/>
</dbReference>
<evidence type="ECO:0000313" key="8">
    <source>
        <dbReference type="Proteomes" id="UP000017836"/>
    </source>
</evidence>
<dbReference type="Proteomes" id="UP000017836">
    <property type="component" value="Unassembled WGS sequence"/>
</dbReference>
<comment type="subcellular location">
    <subcellularLocation>
        <location evidence="5">Endomembrane system</location>
        <topology evidence="5">Single-pass membrane protein</topology>
    </subcellularLocation>
    <subcellularLocation>
        <location evidence="1 6">Membrane</location>
        <topology evidence="1 6">Single-pass type II membrane protein</topology>
    </subcellularLocation>
</comment>
<keyword evidence="6" id="KW-0472">Membrane</keyword>
<evidence type="ECO:0000256" key="4">
    <source>
        <dbReference type="ARBA" id="ARBA00022968"/>
    </source>
</evidence>
<feature type="transmembrane region" description="Helical" evidence="6">
    <location>
        <begin position="12"/>
        <end position="28"/>
    </location>
</feature>
<dbReference type="OMA" id="EVWIGNF"/>
<dbReference type="InterPro" id="IPR029063">
    <property type="entry name" value="SAM-dependent_MTases_sf"/>
</dbReference>
<dbReference type="OrthoDB" id="10401397at2759"/>
<dbReference type="Gramene" id="ERN09320">
    <property type="protein sequence ID" value="ERN09320"/>
    <property type="gene ID" value="AMTR_s00149p00099790"/>
</dbReference>
<dbReference type="GO" id="GO:0005737">
    <property type="term" value="C:cytoplasm"/>
    <property type="evidence" value="ECO:0000318"/>
    <property type="project" value="GO_Central"/>
</dbReference>